<dbReference type="PROSITE" id="PS50132">
    <property type="entry name" value="RGS"/>
    <property type="match status" value="1"/>
</dbReference>
<sequence length="679" mass="76286">MTSNVFCPQFDSENPLSILDSENRVQLLQVFTYFTRVLPLADHRVRLKTVPNTFTGDEAITALQSVTSGLDREDATRVIHRYIQGRLLRALEGDEDSVKPKGVYAIGRKGLQVKSDTKRRADSPIVHLEFRYGVCVTDPTTIFKRFAGSDGPNEWTPEKEKAGEQLSGPLNSSSPGSSESNTPRASVTASTPLPGILVKDRMHMLKTYTDTFTGHEAIVHLLETTTAMTSEECLNIADRFMAAGWIRQIDSSEKVFRDHKGILYQVTGLGASIAGWPEQKVPGVKDFFAGVKDNMSGIGERLKKMSTHGNTGTGHLMDDGKPIISKENLDKFDEFVRKSSEMLATVQPQSSSNAFPFMKNRRQTSFTTQDIPSSSDTRARSISISHPPARRGSISVLPSFPWETQKETHTSRLTTILSLPPVRSLFQSFVTTLFCEENYDFMVDAERFRMCYDRSQSIENLDEESREVVRDIQHKKDKETLVPHAVAIYLKYITPTSSHEINIPSKLIKYLTSVMEPFEPFFAHFPASLLAIRDPINPTSVAFRDVLQALPKAFWQVANEKKVQETFEPWMFSATEAHIFQVVAGDSVPKFIRTEEYRVLMMGLWEQGNLPVQKRRETVLERLSTAERRQSCVKEVAEEGESESRRASAVARVGGKEEKVESEAPRPVGLIPPEFAYGM</sequence>
<dbReference type="AlphaFoldDB" id="A0A0L0HDL2"/>
<dbReference type="VEuPathDB" id="FungiDB:SPPG_05473"/>
<dbReference type="GeneID" id="27688843"/>
<dbReference type="Proteomes" id="UP000053201">
    <property type="component" value="Unassembled WGS sequence"/>
</dbReference>
<dbReference type="SMART" id="SM00049">
    <property type="entry name" value="DEP"/>
    <property type="match status" value="2"/>
</dbReference>
<dbReference type="OrthoDB" id="196547at2759"/>
<gene>
    <name evidence="5" type="ORF">SPPG_05473</name>
</gene>
<organism evidence="5 6">
    <name type="scientific">Spizellomyces punctatus (strain DAOM BR117)</name>
    <dbReference type="NCBI Taxonomy" id="645134"/>
    <lineage>
        <taxon>Eukaryota</taxon>
        <taxon>Fungi</taxon>
        <taxon>Fungi incertae sedis</taxon>
        <taxon>Chytridiomycota</taxon>
        <taxon>Chytridiomycota incertae sedis</taxon>
        <taxon>Chytridiomycetes</taxon>
        <taxon>Spizellomycetales</taxon>
        <taxon>Spizellomycetaceae</taxon>
        <taxon>Spizellomyces</taxon>
    </lineage>
</organism>
<dbReference type="Gene3D" id="1.10.167.10">
    <property type="entry name" value="Regulator of G-protein Signalling 4, domain 2"/>
    <property type="match status" value="1"/>
</dbReference>
<dbReference type="Gene3D" id="1.10.10.10">
    <property type="entry name" value="Winged helix-like DNA-binding domain superfamily/Winged helix DNA-binding domain"/>
    <property type="match status" value="2"/>
</dbReference>
<name>A0A0L0HDL2_SPIPD</name>
<evidence type="ECO:0008006" key="7">
    <source>
        <dbReference type="Google" id="ProtNLM"/>
    </source>
</evidence>
<feature type="region of interest" description="Disordered" evidence="2">
    <location>
        <begin position="635"/>
        <end position="667"/>
    </location>
</feature>
<dbReference type="InterPro" id="IPR036305">
    <property type="entry name" value="RGS_sf"/>
</dbReference>
<protein>
    <recommendedName>
        <fullName evidence="7">RGS domain-containing protein</fullName>
    </recommendedName>
</protein>
<dbReference type="OMA" id="CANNDDR"/>
<dbReference type="InterPro" id="IPR036388">
    <property type="entry name" value="WH-like_DNA-bd_sf"/>
</dbReference>
<dbReference type="PROSITE" id="PS50186">
    <property type="entry name" value="DEP"/>
    <property type="match status" value="1"/>
</dbReference>
<feature type="region of interest" description="Disordered" evidence="2">
    <location>
        <begin position="146"/>
        <end position="192"/>
    </location>
</feature>
<evidence type="ECO:0000259" key="3">
    <source>
        <dbReference type="PROSITE" id="PS50132"/>
    </source>
</evidence>
<keyword evidence="1" id="KW-0734">Signal transduction inhibitor</keyword>
<dbReference type="InterPro" id="IPR044926">
    <property type="entry name" value="RGS_subdomain_2"/>
</dbReference>
<dbReference type="GO" id="GO:0035556">
    <property type="term" value="P:intracellular signal transduction"/>
    <property type="evidence" value="ECO:0007669"/>
    <property type="project" value="InterPro"/>
</dbReference>
<dbReference type="GO" id="GO:0009968">
    <property type="term" value="P:negative regulation of signal transduction"/>
    <property type="evidence" value="ECO:0007669"/>
    <property type="project" value="UniProtKB-KW"/>
</dbReference>
<dbReference type="PANTHER" id="PTHR10845">
    <property type="entry name" value="REGULATOR OF G PROTEIN SIGNALING"/>
    <property type="match status" value="1"/>
</dbReference>
<evidence type="ECO:0000256" key="2">
    <source>
        <dbReference type="SAM" id="MobiDB-lite"/>
    </source>
</evidence>
<dbReference type="EMBL" id="KQ257458">
    <property type="protein sequence ID" value="KNC99217.1"/>
    <property type="molecule type" value="Genomic_DNA"/>
</dbReference>
<feature type="compositionally biased region" description="Low complexity" evidence="2">
    <location>
        <begin position="166"/>
        <end position="181"/>
    </location>
</feature>
<feature type="compositionally biased region" description="Basic and acidic residues" evidence="2">
    <location>
        <begin position="635"/>
        <end position="646"/>
    </location>
</feature>
<dbReference type="SUPFAM" id="SSF48097">
    <property type="entry name" value="Regulator of G-protein signaling, RGS"/>
    <property type="match status" value="1"/>
</dbReference>
<feature type="compositionally biased region" description="Polar residues" evidence="2">
    <location>
        <begin position="182"/>
        <end position="191"/>
    </location>
</feature>
<dbReference type="InterPro" id="IPR036390">
    <property type="entry name" value="WH_DNA-bd_sf"/>
</dbReference>
<dbReference type="eggNOG" id="KOG3589">
    <property type="taxonomic scope" value="Eukaryota"/>
</dbReference>
<dbReference type="Pfam" id="PF00615">
    <property type="entry name" value="RGS"/>
    <property type="match status" value="1"/>
</dbReference>
<dbReference type="PANTHER" id="PTHR10845:SF192">
    <property type="entry name" value="DOUBLE HIT, ISOFORM B"/>
    <property type="match status" value="1"/>
</dbReference>
<accession>A0A0L0HDL2</accession>
<feature type="region of interest" description="Disordered" evidence="2">
    <location>
        <begin position="365"/>
        <end position="390"/>
    </location>
</feature>
<evidence type="ECO:0000256" key="1">
    <source>
        <dbReference type="ARBA" id="ARBA00022700"/>
    </source>
</evidence>
<dbReference type="CDD" id="cd04371">
    <property type="entry name" value="DEP"/>
    <property type="match status" value="2"/>
</dbReference>
<dbReference type="InterPro" id="IPR000591">
    <property type="entry name" value="DEP_dom"/>
</dbReference>
<evidence type="ECO:0000259" key="4">
    <source>
        <dbReference type="PROSITE" id="PS50186"/>
    </source>
</evidence>
<feature type="domain" description="RGS" evidence="3">
    <location>
        <begin position="412"/>
        <end position="601"/>
    </location>
</feature>
<dbReference type="SMART" id="SM00315">
    <property type="entry name" value="RGS"/>
    <property type="match status" value="1"/>
</dbReference>
<keyword evidence="6" id="KW-1185">Reference proteome</keyword>
<dbReference type="RefSeq" id="XP_016607257.1">
    <property type="nucleotide sequence ID" value="XM_016753684.1"/>
</dbReference>
<proteinExistence type="predicted"/>
<feature type="compositionally biased region" description="Basic and acidic residues" evidence="2">
    <location>
        <begin position="654"/>
        <end position="664"/>
    </location>
</feature>
<dbReference type="STRING" id="645134.A0A0L0HDL2"/>
<evidence type="ECO:0000313" key="5">
    <source>
        <dbReference type="EMBL" id="KNC99217.1"/>
    </source>
</evidence>
<evidence type="ECO:0000313" key="6">
    <source>
        <dbReference type="Proteomes" id="UP000053201"/>
    </source>
</evidence>
<dbReference type="InParanoid" id="A0A0L0HDL2"/>
<feature type="compositionally biased region" description="Polar residues" evidence="2">
    <location>
        <begin position="365"/>
        <end position="384"/>
    </location>
</feature>
<dbReference type="Pfam" id="PF00610">
    <property type="entry name" value="DEP"/>
    <property type="match status" value="1"/>
</dbReference>
<feature type="domain" description="DEP" evidence="4">
    <location>
        <begin position="192"/>
        <end position="268"/>
    </location>
</feature>
<reference evidence="5 6" key="1">
    <citation type="submission" date="2009-08" db="EMBL/GenBank/DDBJ databases">
        <title>The Genome Sequence of Spizellomyces punctatus strain DAOM BR117.</title>
        <authorList>
            <consortium name="The Broad Institute Genome Sequencing Platform"/>
            <person name="Russ C."/>
            <person name="Cuomo C."/>
            <person name="Shea T."/>
            <person name="Young S.K."/>
            <person name="Zeng Q."/>
            <person name="Koehrsen M."/>
            <person name="Haas B."/>
            <person name="Borodovsky M."/>
            <person name="Guigo R."/>
            <person name="Alvarado L."/>
            <person name="Berlin A."/>
            <person name="Bochicchio J."/>
            <person name="Borenstein D."/>
            <person name="Chapman S."/>
            <person name="Chen Z."/>
            <person name="Engels R."/>
            <person name="Freedman E."/>
            <person name="Gellesch M."/>
            <person name="Goldberg J."/>
            <person name="Griggs A."/>
            <person name="Gujja S."/>
            <person name="Heiman D."/>
            <person name="Hepburn T."/>
            <person name="Howarth C."/>
            <person name="Jen D."/>
            <person name="Larson L."/>
            <person name="Lewis B."/>
            <person name="Mehta T."/>
            <person name="Park D."/>
            <person name="Pearson M."/>
            <person name="Roberts A."/>
            <person name="Saif S."/>
            <person name="Shenoy N."/>
            <person name="Sisk P."/>
            <person name="Stolte C."/>
            <person name="Sykes S."/>
            <person name="Thomson T."/>
            <person name="Walk T."/>
            <person name="White J."/>
            <person name="Yandava C."/>
            <person name="Burger G."/>
            <person name="Gray M.W."/>
            <person name="Holland P.W.H."/>
            <person name="King N."/>
            <person name="Lang F.B.F."/>
            <person name="Roger A.J."/>
            <person name="Ruiz-Trillo I."/>
            <person name="Lander E."/>
            <person name="Nusbaum C."/>
        </authorList>
    </citation>
    <scope>NUCLEOTIDE SEQUENCE [LARGE SCALE GENOMIC DNA]</scope>
    <source>
        <strain evidence="5 6">DAOM BR117</strain>
    </source>
</reference>
<dbReference type="InterPro" id="IPR016137">
    <property type="entry name" value="RGS"/>
</dbReference>
<dbReference type="SUPFAM" id="SSF46785">
    <property type="entry name" value="Winged helix' DNA-binding domain"/>
    <property type="match status" value="1"/>
</dbReference>